<keyword evidence="5" id="KW-0418">Kinase</keyword>
<feature type="domain" description="Protein kinase" evidence="4">
    <location>
        <begin position="34"/>
        <end position="279"/>
    </location>
</feature>
<dbReference type="GO" id="GO:0004674">
    <property type="term" value="F:protein serine/threonine kinase activity"/>
    <property type="evidence" value="ECO:0007669"/>
    <property type="project" value="UniProtKB-KW"/>
</dbReference>
<dbReference type="SUPFAM" id="SSF56112">
    <property type="entry name" value="Protein kinase-like (PK-like)"/>
    <property type="match status" value="1"/>
</dbReference>
<dbReference type="InterPro" id="IPR015943">
    <property type="entry name" value="WD40/YVTN_repeat-like_dom_sf"/>
</dbReference>
<dbReference type="InterPro" id="IPR001680">
    <property type="entry name" value="WD40_rpt"/>
</dbReference>
<dbReference type="Pfam" id="PF00400">
    <property type="entry name" value="WD40"/>
    <property type="match status" value="7"/>
</dbReference>
<comment type="caution">
    <text evidence="5">The sequence shown here is derived from an EMBL/GenBank/DDBJ whole genome shotgun (WGS) entry which is preliminary data.</text>
</comment>
<dbReference type="CDD" id="cd00200">
    <property type="entry name" value="WD40"/>
    <property type="match status" value="1"/>
</dbReference>
<dbReference type="InterPro" id="IPR036322">
    <property type="entry name" value="WD40_repeat_dom_sf"/>
</dbReference>
<accession>A0A951QG55</accession>
<dbReference type="PANTHER" id="PTHR19879">
    <property type="entry name" value="TRANSCRIPTION INITIATION FACTOR TFIID"/>
    <property type="match status" value="1"/>
</dbReference>
<dbReference type="InterPro" id="IPR020472">
    <property type="entry name" value="WD40_PAC1"/>
</dbReference>
<dbReference type="SUPFAM" id="SSF50978">
    <property type="entry name" value="WD40 repeat-like"/>
    <property type="match status" value="1"/>
</dbReference>
<dbReference type="InterPro" id="IPR019775">
    <property type="entry name" value="WD40_repeat_CS"/>
</dbReference>
<feature type="repeat" description="WD" evidence="3">
    <location>
        <begin position="346"/>
        <end position="378"/>
    </location>
</feature>
<dbReference type="GO" id="GO:0005524">
    <property type="term" value="F:ATP binding"/>
    <property type="evidence" value="ECO:0007669"/>
    <property type="project" value="InterPro"/>
</dbReference>
<dbReference type="SMART" id="SM00220">
    <property type="entry name" value="S_TKc"/>
    <property type="match status" value="1"/>
</dbReference>
<reference evidence="5" key="1">
    <citation type="submission" date="2021-05" db="EMBL/GenBank/DDBJ databases">
        <authorList>
            <person name="Pietrasiak N."/>
            <person name="Ward R."/>
            <person name="Stajich J.E."/>
            <person name="Kurbessoian T."/>
        </authorList>
    </citation>
    <scope>NUCLEOTIDE SEQUENCE</scope>
    <source>
        <strain evidence="5">UHER 2000/2452</strain>
    </source>
</reference>
<dbReference type="PRINTS" id="PR00320">
    <property type="entry name" value="GPROTEINBRPT"/>
</dbReference>
<sequence>MTYCTNPNCPAPQNAATNPTCYTCGSSLRLNDRYSALQLLGQSASVRTYSAIDTQHRNTKCVIKQFLLQAVLTQEAIALFHQEVQSLKALGEHPQIPSFIDAFEQANQLYLIQEWIEGHNLAAVLQQQGSFSESQIWQLLTELLPLLQFIHQRQVHQDIKPENIIQTPEHLSLVDFGLAIGVAQAETLIGSPEYAAPEQTQGKAVYASDLYSLGVTCIHLLTEVSPFDLYDSFNDRWIWRSYLARPVSERLARVLDKLIQNTLNLRFQTADQAIQESGIRKTARKLKQASKSQAPLSALLAPGAVNAIALHHAEPILASADDKTLCLWDIATRQRLVTLVNKGTRSLIFTLDGARLISAGDDKKIRLWDWRSGEVITTFTGHTGSVRSLALSPNGQMLASASWDKTIRLWDWRSGELTQVLKHGLQVTAAAFSPDGQWLASASCDRTVRLWSLAKLKPDQPTLLSGHAWAVLTVAFSPDSQIVATGSEDNTVKLWEVQTGRLLQTLTGHSWAIATLSFSPDGRTLLSGSWDKTIKLWDTASGTLQTTLEGHTDSVRAIAISPFTSTIGYELFSGGRDKLIYRWHQP</sequence>
<feature type="repeat" description="WD" evidence="3">
    <location>
        <begin position="548"/>
        <end position="586"/>
    </location>
</feature>
<dbReference type="AlphaFoldDB" id="A0A951QG55"/>
<proteinExistence type="predicted"/>
<name>A0A951QG55_9CYAN</name>
<protein>
    <submittedName>
        <fullName evidence="5">Serine/threonine protein kinase</fullName>
    </submittedName>
</protein>
<reference evidence="5" key="2">
    <citation type="journal article" date="2022" name="Microbiol. Resour. Announc.">
        <title>Metagenome Sequencing to Explore Phylogenomics of Terrestrial Cyanobacteria.</title>
        <authorList>
            <person name="Ward R.D."/>
            <person name="Stajich J.E."/>
            <person name="Johansen J.R."/>
            <person name="Huntemann M."/>
            <person name="Clum A."/>
            <person name="Foster B."/>
            <person name="Foster B."/>
            <person name="Roux S."/>
            <person name="Palaniappan K."/>
            <person name="Varghese N."/>
            <person name="Mukherjee S."/>
            <person name="Reddy T.B.K."/>
            <person name="Daum C."/>
            <person name="Copeland A."/>
            <person name="Chen I.A."/>
            <person name="Ivanova N.N."/>
            <person name="Kyrpides N.C."/>
            <person name="Shapiro N."/>
            <person name="Eloe-Fadrosh E.A."/>
            <person name="Pietrasiak N."/>
        </authorList>
    </citation>
    <scope>NUCLEOTIDE SEQUENCE</scope>
    <source>
        <strain evidence="5">UHER 2000/2452</strain>
    </source>
</reference>
<evidence type="ECO:0000256" key="1">
    <source>
        <dbReference type="ARBA" id="ARBA00022574"/>
    </source>
</evidence>
<dbReference type="InterPro" id="IPR011009">
    <property type="entry name" value="Kinase-like_dom_sf"/>
</dbReference>
<feature type="repeat" description="WD" evidence="3">
    <location>
        <begin position="464"/>
        <end position="505"/>
    </location>
</feature>
<dbReference type="PROSITE" id="PS50011">
    <property type="entry name" value="PROTEIN_KINASE_DOM"/>
    <property type="match status" value="1"/>
</dbReference>
<dbReference type="SMART" id="SM00320">
    <property type="entry name" value="WD40"/>
    <property type="match status" value="7"/>
</dbReference>
<evidence type="ECO:0000256" key="3">
    <source>
        <dbReference type="PROSITE-ProRule" id="PRU00221"/>
    </source>
</evidence>
<dbReference type="Gene3D" id="2.130.10.10">
    <property type="entry name" value="YVTN repeat-like/Quinoprotein amine dehydrogenase"/>
    <property type="match status" value="3"/>
</dbReference>
<dbReference type="InterPro" id="IPR000719">
    <property type="entry name" value="Prot_kinase_dom"/>
</dbReference>
<feature type="repeat" description="WD" evidence="3">
    <location>
        <begin position="420"/>
        <end position="453"/>
    </location>
</feature>
<evidence type="ECO:0000259" key="4">
    <source>
        <dbReference type="PROSITE" id="PS50011"/>
    </source>
</evidence>
<keyword evidence="2" id="KW-0677">Repeat</keyword>
<gene>
    <name evidence="5" type="ORF">KME15_22165</name>
</gene>
<dbReference type="Gene3D" id="1.10.510.10">
    <property type="entry name" value="Transferase(Phosphotransferase) domain 1"/>
    <property type="match status" value="1"/>
</dbReference>
<evidence type="ECO:0000313" key="6">
    <source>
        <dbReference type="Proteomes" id="UP000757435"/>
    </source>
</evidence>
<feature type="repeat" description="WD" evidence="3">
    <location>
        <begin position="379"/>
        <end position="420"/>
    </location>
</feature>
<evidence type="ECO:0000313" key="5">
    <source>
        <dbReference type="EMBL" id="MBW4661389.1"/>
    </source>
</evidence>
<dbReference type="EMBL" id="JAHHHD010000035">
    <property type="protein sequence ID" value="MBW4661389.1"/>
    <property type="molecule type" value="Genomic_DNA"/>
</dbReference>
<dbReference type="PROSITE" id="PS00678">
    <property type="entry name" value="WD_REPEATS_1"/>
    <property type="match status" value="2"/>
</dbReference>
<keyword evidence="1 3" id="KW-0853">WD repeat</keyword>
<organism evidence="5 6">
    <name type="scientific">Drouetiella hepatica Uher 2000/2452</name>
    <dbReference type="NCBI Taxonomy" id="904376"/>
    <lineage>
        <taxon>Bacteria</taxon>
        <taxon>Bacillati</taxon>
        <taxon>Cyanobacteriota</taxon>
        <taxon>Cyanophyceae</taxon>
        <taxon>Oculatellales</taxon>
        <taxon>Oculatellaceae</taxon>
        <taxon>Drouetiella</taxon>
    </lineage>
</organism>
<keyword evidence="5" id="KW-0808">Transferase</keyword>
<dbReference type="Proteomes" id="UP000757435">
    <property type="component" value="Unassembled WGS sequence"/>
</dbReference>
<dbReference type="PANTHER" id="PTHR19879:SF9">
    <property type="entry name" value="TRANSCRIPTION INITIATION FACTOR TFIID SUBUNIT 5"/>
    <property type="match status" value="1"/>
</dbReference>
<evidence type="ECO:0000256" key="2">
    <source>
        <dbReference type="ARBA" id="ARBA00022737"/>
    </source>
</evidence>
<dbReference type="Pfam" id="PF00069">
    <property type="entry name" value="Pkinase"/>
    <property type="match status" value="1"/>
</dbReference>
<dbReference type="PROSITE" id="PS50294">
    <property type="entry name" value="WD_REPEATS_REGION"/>
    <property type="match status" value="5"/>
</dbReference>
<keyword evidence="5" id="KW-0723">Serine/threonine-protein kinase</keyword>
<dbReference type="NCBIfam" id="NF045510">
    <property type="entry name" value="4Cys_prefix_kin"/>
    <property type="match status" value="1"/>
</dbReference>
<dbReference type="Gene3D" id="3.30.200.20">
    <property type="entry name" value="Phosphorylase Kinase, domain 1"/>
    <property type="match status" value="1"/>
</dbReference>
<feature type="repeat" description="WD" evidence="3">
    <location>
        <begin position="506"/>
        <end position="547"/>
    </location>
</feature>
<dbReference type="CDD" id="cd14014">
    <property type="entry name" value="STKc_PknB_like"/>
    <property type="match status" value="1"/>
</dbReference>
<dbReference type="PROSITE" id="PS50082">
    <property type="entry name" value="WD_REPEATS_2"/>
    <property type="match status" value="6"/>
</dbReference>